<comment type="caution">
    <text evidence="9">The sequence shown here is derived from an EMBL/GenBank/DDBJ whole genome shotgun (WGS) entry which is preliminary data.</text>
</comment>
<proteinExistence type="inferred from homology"/>
<dbReference type="Pfam" id="PF09335">
    <property type="entry name" value="VTT_dom"/>
    <property type="match status" value="1"/>
</dbReference>
<feature type="transmembrane region" description="Helical" evidence="7">
    <location>
        <begin position="45"/>
        <end position="62"/>
    </location>
</feature>
<feature type="transmembrane region" description="Helical" evidence="7">
    <location>
        <begin position="12"/>
        <end position="38"/>
    </location>
</feature>
<evidence type="ECO:0000256" key="3">
    <source>
        <dbReference type="ARBA" id="ARBA00022475"/>
    </source>
</evidence>
<protein>
    <submittedName>
        <fullName evidence="9">Membrane protein</fullName>
    </submittedName>
</protein>
<dbReference type="PANTHER" id="PTHR30353">
    <property type="entry name" value="INNER MEMBRANE PROTEIN DEDA-RELATED"/>
    <property type="match status" value="1"/>
</dbReference>
<dbReference type="AlphaFoldDB" id="A0A0F4K074"/>
<evidence type="ECO:0000256" key="4">
    <source>
        <dbReference type="ARBA" id="ARBA00022692"/>
    </source>
</evidence>
<comment type="subcellular location">
    <subcellularLocation>
        <location evidence="1 7">Cell membrane</location>
        <topology evidence="1 7">Multi-pass membrane protein</topology>
    </subcellularLocation>
</comment>
<dbReference type="GO" id="GO:0005886">
    <property type="term" value="C:plasma membrane"/>
    <property type="evidence" value="ECO:0007669"/>
    <property type="project" value="UniProtKB-SubCell"/>
</dbReference>
<dbReference type="PANTHER" id="PTHR30353:SF0">
    <property type="entry name" value="TRANSMEMBRANE PROTEIN"/>
    <property type="match status" value="1"/>
</dbReference>
<evidence type="ECO:0000256" key="5">
    <source>
        <dbReference type="ARBA" id="ARBA00022989"/>
    </source>
</evidence>
<keyword evidence="3 7" id="KW-1003">Cell membrane</keyword>
<reference evidence="9 10" key="1">
    <citation type="submission" date="2015-02" db="EMBL/GenBank/DDBJ databases">
        <authorList>
            <person name="Ju K.-S."/>
            <person name="Doroghazi J.R."/>
            <person name="Metcalf W."/>
        </authorList>
    </citation>
    <scope>NUCLEOTIDE SEQUENCE [LARGE SCALE GENOMIC DNA]</scope>
    <source>
        <strain evidence="9 10">NRRL ISP-5550</strain>
    </source>
</reference>
<gene>
    <name evidence="9" type="ORF">VR44_01805</name>
</gene>
<feature type="transmembrane region" description="Helical" evidence="7">
    <location>
        <begin position="68"/>
        <end position="88"/>
    </location>
</feature>
<feature type="transmembrane region" description="Helical" evidence="7">
    <location>
        <begin position="189"/>
        <end position="210"/>
    </location>
</feature>
<evidence type="ECO:0000313" key="9">
    <source>
        <dbReference type="EMBL" id="KJY39338.1"/>
    </source>
</evidence>
<evidence type="ECO:0000256" key="6">
    <source>
        <dbReference type="ARBA" id="ARBA00023136"/>
    </source>
</evidence>
<accession>A0A0F4K074</accession>
<dbReference type="Proteomes" id="UP000033551">
    <property type="component" value="Unassembled WGS sequence"/>
</dbReference>
<sequence>MHMDLAVNVLDAQSVITAFGLIGILAIIFVETGLLVGFFLPGDSLLFLAGVGASGAAAEVFGRPDFHLSLPALLIGAPVAAVCGAQLGHLMGARLGPKLFARPNSRMFKQAHVAQAEAYFLRYGAGKAIVLARFVPVVRTFLNPVAGLLGVRGGTFFMWNAIGGVVWTVGITLLGYRLGDSLKGSIDSYMLPVIALIMIVSFSPVLIEVVRSRRAAR</sequence>
<evidence type="ECO:0000256" key="1">
    <source>
        <dbReference type="ARBA" id="ARBA00004651"/>
    </source>
</evidence>
<feature type="domain" description="VTT" evidence="8">
    <location>
        <begin position="73"/>
        <end position="176"/>
    </location>
</feature>
<evidence type="ECO:0000259" key="8">
    <source>
        <dbReference type="Pfam" id="PF09335"/>
    </source>
</evidence>
<dbReference type="PATRIC" id="fig|68223.7.peg.5765"/>
<comment type="similarity">
    <text evidence="2 7">Belongs to the DedA family.</text>
</comment>
<dbReference type="InterPro" id="IPR032816">
    <property type="entry name" value="VTT_dom"/>
</dbReference>
<evidence type="ECO:0000256" key="2">
    <source>
        <dbReference type="ARBA" id="ARBA00010792"/>
    </source>
</evidence>
<dbReference type="InterPro" id="IPR032818">
    <property type="entry name" value="DedA-like"/>
</dbReference>
<keyword evidence="6 7" id="KW-0472">Membrane</keyword>
<organism evidence="9 10">
    <name type="scientific">Streptomyces katrae</name>
    <dbReference type="NCBI Taxonomy" id="68223"/>
    <lineage>
        <taxon>Bacteria</taxon>
        <taxon>Bacillati</taxon>
        <taxon>Actinomycetota</taxon>
        <taxon>Actinomycetes</taxon>
        <taxon>Kitasatosporales</taxon>
        <taxon>Streptomycetaceae</taxon>
        <taxon>Streptomyces</taxon>
    </lineage>
</organism>
<name>A0A0F4K074_9ACTN</name>
<evidence type="ECO:0000313" key="10">
    <source>
        <dbReference type="Proteomes" id="UP000033551"/>
    </source>
</evidence>
<keyword evidence="4 7" id="KW-0812">Transmembrane</keyword>
<evidence type="ECO:0000256" key="7">
    <source>
        <dbReference type="RuleBase" id="RU367016"/>
    </source>
</evidence>
<keyword evidence="10" id="KW-1185">Reference proteome</keyword>
<keyword evidence="5 7" id="KW-1133">Transmembrane helix</keyword>
<dbReference type="EMBL" id="JZWV01000024">
    <property type="protein sequence ID" value="KJY39338.1"/>
    <property type="molecule type" value="Genomic_DNA"/>
</dbReference>
<feature type="transmembrane region" description="Helical" evidence="7">
    <location>
        <begin position="156"/>
        <end position="177"/>
    </location>
</feature>